<dbReference type="Proteomes" id="UP000053558">
    <property type="component" value="Unassembled WGS sequence"/>
</dbReference>
<evidence type="ECO:0000259" key="4">
    <source>
        <dbReference type="PROSITE" id="PS01031"/>
    </source>
</evidence>
<dbReference type="InterPro" id="IPR031107">
    <property type="entry name" value="Small_HSP"/>
</dbReference>
<comment type="caution">
    <text evidence="6">The sequence shown here is derived from an EMBL/GenBank/DDBJ whole genome shotgun (WGS) entry which is preliminary data.</text>
</comment>
<dbReference type="PANTHER" id="PTHR11527">
    <property type="entry name" value="HEAT-SHOCK PROTEIN 20 FAMILY MEMBER"/>
    <property type="match status" value="1"/>
</dbReference>
<dbReference type="AlphaFoldDB" id="A0A5M3MAU7"/>
<dbReference type="InterPro" id="IPR008978">
    <property type="entry name" value="HSP20-like_chaperone"/>
</dbReference>
<dbReference type="KEGG" id="cput:CONPUDRAFT_64705"/>
<feature type="domain" description="CS" evidence="5">
    <location>
        <begin position="42"/>
        <end position="150"/>
    </location>
</feature>
<accession>A0A5M3MAU7</accession>
<gene>
    <name evidence="6" type="ORF">CONPUDRAFT_64705</name>
</gene>
<evidence type="ECO:0000259" key="5">
    <source>
        <dbReference type="PROSITE" id="PS51203"/>
    </source>
</evidence>
<dbReference type="InterPro" id="IPR007052">
    <property type="entry name" value="CS_dom"/>
</dbReference>
<dbReference type="SUPFAM" id="SSF49764">
    <property type="entry name" value="HSP20-like chaperones"/>
    <property type="match status" value="1"/>
</dbReference>
<dbReference type="CDD" id="cd06464">
    <property type="entry name" value="ACD_sHsps-like"/>
    <property type="match status" value="1"/>
</dbReference>
<evidence type="ECO:0000313" key="7">
    <source>
        <dbReference type="Proteomes" id="UP000053558"/>
    </source>
</evidence>
<dbReference type="RefSeq" id="XP_007773354.1">
    <property type="nucleotide sequence ID" value="XM_007775164.1"/>
</dbReference>
<dbReference type="Pfam" id="PF00011">
    <property type="entry name" value="HSP20"/>
    <property type="match status" value="1"/>
</dbReference>
<sequence>MALIRSVYDPFTEFGRFFDDAFLTRFSGGSANANRDVSARQPFRPKVDIHEDANNTVTATFELPGLKKDDVSIQLHNNRLTVSGETNVSSEREEDGFAVRERSFGQFERTLRLAEGTKEEDIKANMQDGLLTITFPKAPAEQAPKRIAVL</sequence>
<evidence type="ECO:0000313" key="6">
    <source>
        <dbReference type="EMBL" id="EIW76398.1"/>
    </source>
</evidence>
<keyword evidence="1" id="KW-0346">Stress response</keyword>
<dbReference type="Gene3D" id="2.60.40.790">
    <property type="match status" value="1"/>
</dbReference>
<evidence type="ECO:0000256" key="3">
    <source>
        <dbReference type="RuleBase" id="RU003616"/>
    </source>
</evidence>
<dbReference type="PROSITE" id="PS01031">
    <property type="entry name" value="SHSP"/>
    <property type="match status" value="1"/>
</dbReference>
<proteinExistence type="inferred from homology"/>
<organism evidence="6 7">
    <name type="scientific">Coniophora puteana (strain RWD-64-598)</name>
    <name type="common">Brown rot fungus</name>
    <dbReference type="NCBI Taxonomy" id="741705"/>
    <lineage>
        <taxon>Eukaryota</taxon>
        <taxon>Fungi</taxon>
        <taxon>Dikarya</taxon>
        <taxon>Basidiomycota</taxon>
        <taxon>Agaricomycotina</taxon>
        <taxon>Agaricomycetes</taxon>
        <taxon>Agaricomycetidae</taxon>
        <taxon>Boletales</taxon>
        <taxon>Coniophorineae</taxon>
        <taxon>Coniophoraceae</taxon>
        <taxon>Coniophora</taxon>
    </lineage>
</organism>
<evidence type="ECO:0000256" key="1">
    <source>
        <dbReference type="ARBA" id="ARBA00023016"/>
    </source>
</evidence>
<dbReference type="PROSITE" id="PS51203">
    <property type="entry name" value="CS"/>
    <property type="match status" value="1"/>
</dbReference>
<keyword evidence="7" id="KW-1185">Reference proteome</keyword>
<dbReference type="EMBL" id="JH711586">
    <property type="protein sequence ID" value="EIW76398.1"/>
    <property type="molecule type" value="Genomic_DNA"/>
</dbReference>
<protein>
    <submittedName>
        <fullName evidence="6">HSP20-like chaperone</fullName>
    </submittedName>
</protein>
<dbReference type="InterPro" id="IPR002068">
    <property type="entry name" value="A-crystallin/Hsp20_dom"/>
</dbReference>
<comment type="similarity">
    <text evidence="2 3">Belongs to the small heat shock protein (HSP20) family.</text>
</comment>
<feature type="domain" description="SHSP" evidence="4">
    <location>
        <begin position="38"/>
        <end position="150"/>
    </location>
</feature>
<dbReference type="OMA" id="WREPFVD"/>
<name>A0A5M3MAU7_CONPW</name>
<reference evidence="7" key="1">
    <citation type="journal article" date="2012" name="Science">
        <title>The Paleozoic origin of enzymatic lignin decomposition reconstructed from 31 fungal genomes.</title>
        <authorList>
            <person name="Floudas D."/>
            <person name="Binder M."/>
            <person name="Riley R."/>
            <person name="Barry K."/>
            <person name="Blanchette R.A."/>
            <person name="Henrissat B."/>
            <person name="Martinez A.T."/>
            <person name="Otillar R."/>
            <person name="Spatafora J.W."/>
            <person name="Yadav J.S."/>
            <person name="Aerts A."/>
            <person name="Benoit I."/>
            <person name="Boyd A."/>
            <person name="Carlson A."/>
            <person name="Copeland A."/>
            <person name="Coutinho P.M."/>
            <person name="de Vries R.P."/>
            <person name="Ferreira P."/>
            <person name="Findley K."/>
            <person name="Foster B."/>
            <person name="Gaskell J."/>
            <person name="Glotzer D."/>
            <person name="Gorecki P."/>
            <person name="Heitman J."/>
            <person name="Hesse C."/>
            <person name="Hori C."/>
            <person name="Igarashi K."/>
            <person name="Jurgens J.A."/>
            <person name="Kallen N."/>
            <person name="Kersten P."/>
            <person name="Kohler A."/>
            <person name="Kuees U."/>
            <person name="Kumar T.K.A."/>
            <person name="Kuo A."/>
            <person name="LaButti K."/>
            <person name="Larrondo L.F."/>
            <person name="Lindquist E."/>
            <person name="Ling A."/>
            <person name="Lombard V."/>
            <person name="Lucas S."/>
            <person name="Lundell T."/>
            <person name="Martin R."/>
            <person name="McLaughlin D.J."/>
            <person name="Morgenstern I."/>
            <person name="Morin E."/>
            <person name="Murat C."/>
            <person name="Nagy L.G."/>
            <person name="Nolan M."/>
            <person name="Ohm R.A."/>
            <person name="Patyshakuliyeva A."/>
            <person name="Rokas A."/>
            <person name="Ruiz-Duenas F.J."/>
            <person name="Sabat G."/>
            <person name="Salamov A."/>
            <person name="Samejima M."/>
            <person name="Schmutz J."/>
            <person name="Slot J.C."/>
            <person name="St John F."/>
            <person name="Stenlid J."/>
            <person name="Sun H."/>
            <person name="Sun S."/>
            <person name="Syed K."/>
            <person name="Tsang A."/>
            <person name="Wiebenga A."/>
            <person name="Young D."/>
            <person name="Pisabarro A."/>
            <person name="Eastwood D.C."/>
            <person name="Martin F."/>
            <person name="Cullen D."/>
            <person name="Grigoriev I.V."/>
            <person name="Hibbett D.S."/>
        </authorList>
    </citation>
    <scope>NUCLEOTIDE SEQUENCE [LARGE SCALE GENOMIC DNA]</scope>
    <source>
        <strain evidence="7">RWD-64-598 SS2</strain>
    </source>
</reference>
<dbReference type="GeneID" id="19208379"/>
<dbReference type="OrthoDB" id="1431247at2759"/>
<evidence type="ECO:0000256" key="2">
    <source>
        <dbReference type="PROSITE-ProRule" id="PRU00285"/>
    </source>
</evidence>